<reference evidence="2 3" key="1">
    <citation type="submission" date="2018-11" db="EMBL/GenBank/DDBJ databases">
        <title>Phylogenetic determinants of toxin gene distribution in genomes of Brevibacillus laterosporus.</title>
        <authorList>
            <person name="Glare T.R."/>
            <person name="Durrant A."/>
            <person name="Berry C."/>
            <person name="Palma L."/>
            <person name="Ormskirk M."/>
            <person name="Cox M.O."/>
        </authorList>
    </citation>
    <scope>NUCLEOTIDE SEQUENCE [LARGE SCALE GENOMIC DNA]</scope>
    <source>
        <strain evidence="2 3">1821L</strain>
    </source>
</reference>
<dbReference type="GO" id="GO:0016747">
    <property type="term" value="F:acyltransferase activity, transferring groups other than amino-acyl groups"/>
    <property type="evidence" value="ECO:0007669"/>
    <property type="project" value="InterPro"/>
</dbReference>
<keyword evidence="3" id="KW-1185">Reference proteome</keyword>
<evidence type="ECO:0000259" key="1">
    <source>
        <dbReference type="PROSITE" id="PS51186"/>
    </source>
</evidence>
<name>A0A518VBB7_BRELA</name>
<gene>
    <name evidence="2" type="ORF">EEL30_19560</name>
</gene>
<dbReference type="Proteomes" id="UP000319432">
    <property type="component" value="Chromosome"/>
</dbReference>
<dbReference type="PROSITE" id="PS51186">
    <property type="entry name" value="GNAT"/>
    <property type="match status" value="1"/>
</dbReference>
<feature type="domain" description="N-acetyltransferase" evidence="1">
    <location>
        <begin position="125"/>
        <end position="279"/>
    </location>
</feature>
<dbReference type="PANTHER" id="PTHR31143">
    <property type="match status" value="1"/>
</dbReference>
<dbReference type="InterPro" id="IPR000182">
    <property type="entry name" value="GNAT_dom"/>
</dbReference>
<proteinExistence type="predicted"/>
<accession>A0A518VBB7</accession>
<dbReference type="Gene3D" id="3.40.630.110">
    <property type="entry name" value="GNAT acetyltransferase-like"/>
    <property type="match status" value="1"/>
</dbReference>
<evidence type="ECO:0000313" key="2">
    <source>
        <dbReference type="EMBL" id="QDX94284.1"/>
    </source>
</evidence>
<dbReference type="AlphaFoldDB" id="A0A518VBB7"/>
<dbReference type="InterPro" id="IPR042573">
    <property type="entry name" value="GNAT_acetyltra_N"/>
</dbReference>
<dbReference type="Gene3D" id="3.40.630.30">
    <property type="match status" value="1"/>
</dbReference>
<dbReference type="EMBL" id="CP033464">
    <property type="protein sequence ID" value="QDX94284.1"/>
    <property type="molecule type" value="Genomic_DNA"/>
</dbReference>
<dbReference type="OrthoDB" id="2773476at2"/>
<dbReference type="PANTHER" id="PTHR31143:SF2">
    <property type="entry name" value="FR47-LIKE DOMAIN-CONTAINING PROTEIN-RELATED"/>
    <property type="match status" value="1"/>
</dbReference>
<protein>
    <submittedName>
        <fullName evidence="2">GNAT family N-acetyltransferase</fullName>
    </submittedName>
</protein>
<keyword evidence="2" id="KW-0808">Transferase</keyword>
<dbReference type="InterPro" id="IPR016181">
    <property type="entry name" value="Acyl_CoA_acyltransferase"/>
</dbReference>
<evidence type="ECO:0000313" key="3">
    <source>
        <dbReference type="Proteomes" id="UP000319432"/>
    </source>
</evidence>
<sequence length="280" mass="32333">MLQIAKHLYHKVYPLLQTNKGNCPSFAYSVVDNYIDGMVFVDQVEEPKTLMIGTDSGIYYIMGDKNNQEFQDFFESHYTKIKEDKHATFVIFSPTEEWDTVLAHMFGDDCNQMGRLSYAFRSFNSEVYNSTDLYAELPEGYQVQRISKETISKSPFFHAKYYTRFWGSTEQYLKYGFGYSVFFEGQIVCEGTSIFSSRHVAEIDIETHENHRGLGLAQLVAHLFIKHCLLHQLTPFWDCDAENIGSKKLAKKTGFDDPTPYSIFVKRKDSTVEMGCQNDS</sequence>
<organism evidence="2 3">
    <name type="scientific">Brevibacillus laterosporus</name>
    <name type="common">Bacillus laterosporus</name>
    <dbReference type="NCBI Taxonomy" id="1465"/>
    <lineage>
        <taxon>Bacteria</taxon>
        <taxon>Bacillati</taxon>
        <taxon>Bacillota</taxon>
        <taxon>Bacilli</taxon>
        <taxon>Bacillales</taxon>
        <taxon>Paenibacillaceae</taxon>
        <taxon>Brevibacillus</taxon>
    </lineage>
</organism>
<dbReference type="SUPFAM" id="SSF55729">
    <property type="entry name" value="Acyl-CoA N-acyltransferases (Nat)"/>
    <property type="match status" value="1"/>
</dbReference>
<dbReference type="InterPro" id="IPR027365">
    <property type="entry name" value="GNAT_acetyltra_YdfB-like"/>
</dbReference>
<dbReference type="Pfam" id="PF12746">
    <property type="entry name" value="GNAT_acetyltran"/>
    <property type="match status" value="1"/>
</dbReference>